<evidence type="ECO:0000256" key="6">
    <source>
        <dbReference type="RuleBase" id="RU361157"/>
    </source>
</evidence>
<keyword evidence="5" id="KW-0046">Antibiotic resistance</keyword>
<dbReference type="InterPro" id="IPR047817">
    <property type="entry name" value="ABC2_TM_bact-type"/>
</dbReference>
<keyword evidence="11" id="KW-1185">Reference proteome</keyword>
<evidence type="ECO:0000313" key="10">
    <source>
        <dbReference type="Proteomes" id="UP000429552"/>
    </source>
</evidence>
<dbReference type="InterPro" id="IPR013525">
    <property type="entry name" value="ABC2_TM"/>
</dbReference>
<dbReference type="GO" id="GO:0046677">
    <property type="term" value="P:response to antibiotic"/>
    <property type="evidence" value="ECO:0007669"/>
    <property type="project" value="UniProtKB-KW"/>
</dbReference>
<evidence type="ECO:0000256" key="3">
    <source>
        <dbReference type="ARBA" id="ARBA00022989"/>
    </source>
</evidence>
<organism evidence="8 10">
    <name type="scientific">Streptomyces nigrescens</name>
    <dbReference type="NCBI Taxonomy" id="1920"/>
    <lineage>
        <taxon>Bacteria</taxon>
        <taxon>Bacillati</taxon>
        <taxon>Actinomycetota</taxon>
        <taxon>Actinomycetes</taxon>
        <taxon>Kitasatosporales</taxon>
        <taxon>Streptomycetaceae</taxon>
        <taxon>Streptomyces</taxon>
    </lineage>
</organism>
<dbReference type="EMBL" id="BLIP01000001">
    <property type="protein sequence ID" value="GFE23138.1"/>
    <property type="molecule type" value="Genomic_DNA"/>
</dbReference>
<proteinExistence type="inferred from homology"/>
<dbReference type="InterPro" id="IPR051784">
    <property type="entry name" value="Nod_factor_ABC_transporter"/>
</dbReference>
<dbReference type="Proteomes" id="UP000429552">
    <property type="component" value="Unassembled WGS sequence"/>
</dbReference>
<keyword evidence="3 6" id="KW-1133">Transmembrane helix</keyword>
<feature type="transmembrane region" description="Helical" evidence="6">
    <location>
        <begin position="115"/>
        <end position="139"/>
    </location>
</feature>
<evidence type="ECO:0000313" key="11">
    <source>
        <dbReference type="Proteomes" id="UP001210609"/>
    </source>
</evidence>
<dbReference type="EMBL" id="CP114202">
    <property type="protein sequence ID" value="WAT97625.1"/>
    <property type="molecule type" value="Genomic_DNA"/>
</dbReference>
<keyword evidence="6" id="KW-1003">Cell membrane</keyword>
<feature type="transmembrane region" description="Helical" evidence="6">
    <location>
        <begin position="41"/>
        <end position="62"/>
    </location>
</feature>
<dbReference type="AlphaFoldDB" id="A0A640TIB8"/>
<feature type="transmembrane region" description="Helical" evidence="6">
    <location>
        <begin position="68"/>
        <end position="95"/>
    </location>
</feature>
<dbReference type="PIRSF" id="PIRSF006648">
    <property type="entry name" value="DrrB"/>
    <property type="match status" value="1"/>
</dbReference>
<feature type="domain" description="ABC transmembrane type-2" evidence="7">
    <location>
        <begin position="31"/>
        <end position="261"/>
    </location>
</feature>
<sequence>MSRNAPARNRREQSAAAVPGAVRTFGRQLRYDLLAQARNPAAAFFSLGLPLIFLITFTLIGARGDDTAVYYAPATMAIAVVSGTLSNIAITLVYLREYGLLKRLQLLPVRRAALLGSRVGASGLLSLGGVLLLAAYAAAVHGVVPEQPMSVVAAVLMLTMAGSALGLALTVLIPGENAAGPIANALALPLLMVSGGFFPLDASPEWVRQLASFLPFGSGIDAAVAGYEGAATVADLGETALATGVWTAAALTLVATRFRWVPRRRR</sequence>
<evidence type="ECO:0000256" key="5">
    <source>
        <dbReference type="ARBA" id="ARBA00023251"/>
    </source>
</evidence>
<reference evidence="9 11" key="2">
    <citation type="submission" date="2022-12" db="EMBL/GenBank/DDBJ databases">
        <authorList>
            <person name="Ruckert C."/>
            <person name="Busche T."/>
            <person name="Kalinowski J."/>
            <person name="Wittmann C."/>
        </authorList>
    </citation>
    <scope>NUCLEOTIDE SEQUENCE [LARGE SCALE GENOMIC DNA]</scope>
    <source>
        <strain evidence="9 11">DSM 40555</strain>
    </source>
</reference>
<feature type="transmembrane region" description="Helical" evidence="6">
    <location>
        <begin position="151"/>
        <end position="173"/>
    </location>
</feature>
<accession>A0A640TIB8</accession>
<evidence type="ECO:0000313" key="9">
    <source>
        <dbReference type="EMBL" id="WAT97625.1"/>
    </source>
</evidence>
<evidence type="ECO:0000256" key="2">
    <source>
        <dbReference type="ARBA" id="ARBA00022692"/>
    </source>
</evidence>
<dbReference type="PRINTS" id="PR00164">
    <property type="entry name" value="ABC2TRNSPORT"/>
</dbReference>
<protein>
    <recommendedName>
        <fullName evidence="6">Transport permease protein</fullName>
    </recommendedName>
</protein>
<reference evidence="8 10" key="1">
    <citation type="submission" date="2019-12" db="EMBL/GenBank/DDBJ databases">
        <title>Whole genome shotgun sequence of Streptomyces libani subsp. libani NBRC 13452.</title>
        <authorList>
            <person name="Ichikawa N."/>
            <person name="Kimura A."/>
            <person name="Kitahashi Y."/>
            <person name="Komaki H."/>
            <person name="Tamura T."/>
        </authorList>
    </citation>
    <scope>NUCLEOTIDE SEQUENCE [LARGE SCALE GENOMIC DNA]</scope>
    <source>
        <strain evidence="8 10">NBRC 13452</strain>
    </source>
</reference>
<feature type="transmembrane region" description="Helical" evidence="6">
    <location>
        <begin position="240"/>
        <end position="260"/>
    </location>
</feature>
<dbReference type="PANTHER" id="PTHR43229">
    <property type="entry name" value="NODULATION PROTEIN J"/>
    <property type="match status" value="1"/>
</dbReference>
<dbReference type="GO" id="GO:0140359">
    <property type="term" value="F:ABC-type transporter activity"/>
    <property type="evidence" value="ECO:0007669"/>
    <property type="project" value="InterPro"/>
</dbReference>
<keyword evidence="4 6" id="KW-0472">Membrane</keyword>
<feature type="transmembrane region" description="Helical" evidence="6">
    <location>
        <begin position="182"/>
        <end position="200"/>
    </location>
</feature>
<dbReference type="RefSeq" id="WP_159487090.1">
    <property type="nucleotide sequence ID" value="NZ_BLIP01000001.1"/>
</dbReference>
<name>A0A640TIB8_STRNI</name>
<evidence type="ECO:0000256" key="1">
    <source>
        <dbReference type="ARBA" id="ARBA00004141"/>
    </source>
</evidence>
<keyword evidence="6" id="KW-0813">Transport</keyword>
<dbReference type="PANTHER" id="PTHR43229:SF2">
    <property type="entry name" value="NODULATION PROTEIN J"/>
    <property type="match status" value="1"/>
</dbReference>
<comment type="subcellular location">
    <subcellularLocation>
        <location evidence="6">Cell membrane</location>
        <topology evidence="6">Multi-pass membrane protein</topology>
    </subcellularLocation>
    <subcellularLocation>
        <location evidence="1">Membrane</location>
        <topology evidence="1">Multi-pass membrane protein</topology>
    </subcellularLocation>
</comment>
<keyword evidence="2 6" id="KW-0812">Transmembrane</keyword>
<evidence type="ECO:0000313" key="8">
    <source>
        <dbReference type="EMBL" id="GFE23138.1"/>
    </source>
</evidence>
<evidence type="ECO:0000259" key="7">
    <source>
        <dbReference type="PROSITE" id="PS51012"/>
    </source>
</evidence>
<dbReference type="GO" id="GO:0043190">
    <property type="term" value="C:ATP-binding cassette (ABC) transporter complex"/>
    <property type="evidence" value="ECO:0007669"/>
    <property type="project" value="InterPro"/>
</dbReference>
<evidence type="ECO:0000256" key="4">
    <source>
        <dbReference type="ARBA" id="ARBA00023136"/>
    </source>
</evidence>
<comment type="similarity">
    <text evidence="6">Belongs to the ABC-2 integral membrane protein family.</text>
</comment>
<dbReference type="Proteomes" id="UP001210609">
    <property type="component" value="Chromosome"/>
</dbReference>
<dbReference type="Pfam" id="PF01061">
    <property type="entry name" value="ABC2_membrane"/>
    <property type="match status" value="1"/>
</dbReference>
<gene>
    <name evidence="8" type="ORF">Sliba_35910</name>
    <name evidence="9" type="ORF">STRLI_003579</name>
</gene>
<dbReference type="PROSITE" id="PS51012">
    <property type="entry name" value="ABC_TM2"/>
    <property type="match status" value="1"/>
</dbReference>
<dbReference type="InterPro" id="IPR000412">
    <property type="entry name" value="ABC_2_transport"/>
</dbReference>